<accession>A0A2I1K6J3</accession>
<evidence type="ECO:0000313" key="7">
    <source>
        <dbReference type="EMBL" id="PKY91266.1"/>
    </source>
</evidence>
<dbReference type="RefSeq" id="WP_101660508.1">
    <property type="nucleotide sequence ID" value="NZ_PKGZ01000004.1"/>
</dbReference>
<proteinExistence type="predicted"/>
<dbReference type="PROSITE" id="PS51094">
    <property type="entry name" value="PTS_EIIA_TYPE_2"/>
    <property type="match status" value="1"/>
</dbReference>
<gene>
    <name evidence="7" type="ORF">CYJ27_06095</name>
</gene>
<dbReference type="GO" id="GO:0016020">
    <property type="term" value="C:membrane"/>
    <property type="evidence" value="ECO:0007669"/>
    <property type="project" value="InterPro"/>
</dbReference>
<evidence type="ECO:0000256" key="2">
    <source>
        <dbReference type="ARBA" id="ARBA00022553"/>
    </source>
</evidence>
<dbReference type="SUPFAM" id="SSF55804">
    <property type="entry name" value="Phoshotransferase/anion transport protein"/>
    <property type="match status" value="1"/>
</dbReference>
<feature type="domain" description="PTS EIIA type-2" evidence="6">
    <location>
        <begin position="3"/>
        <end position="150"/>
    </location>
</feature>
<dbReference type="GO" id="GO:0009401">
    <property type="term" value="P:phosphoenolpyruvate-dependent sugar phosphotransferase system"/>
    <property type="evidence" value="ECO:0007669"/>
    <property type="project" value="UniProtKB-KW"/>
</dbReference>
<comment type="caution">
    <text evidence="7">The sequence shown here is derived from an EMBL/GenBank/DDBJ whole genome shotgun (WGS) entry which is preliminary data.</text>
</comment>
<evidence type="ECO:0000256" key="5">
    <source>
        <dbReference type="ARBA" id="ARBA00022683"/>
    </source>
</evidence>
<dbReference type="PANTHER" id="PTHR47738">
    <property type="entry name" value="PTS SYSTEM FRUCTOSE-LIKE EIIA COMPONENT-RELATED"/>
    <property type="match status" value="1"/>
</dbReference>
<dbReference type="InterPro" id="IPR016152">
    <property type="entry name" value="PTrfase/Anion_transptr"/>
</dbReference>
<dbReference type="GO" id="GO:0008982">
    <property type="term" value="F:protein-N(PI)-phosphohistidine-sugar phosphotransferase activity"/>
    <property type="evidence" value="ECO:0007669"/>
    <property type="project" value="InterPro"/>
</dbReference>
<evidence type="ECO:0000256" key="4">
    <source>
        <dbReference type="ARBA" id="ARBA00022679"/>
    </source>
</evidence>
<organism evidence="7 8">
    <name type="scientific">Aerococcus christensenii</name>
    <dbReference type="NCBI Taxonomy" id="87541"/>
    <lineage>
        <taxon>Bacteria</taxon>
        <taxon>Bacillati</taxon>
        <taxon>Bacillota</taxon>
        <taxon>Bacilli</taxon>
        <taxon>Lactobacillales</taxon>
        <taxon>Aerococcaceae</taxon>
        <taxon>Aerococcus</taxon>
    </lineage>
</organism>
<dbReference type="CDD" id="cd00211">
    <property type="entry name" value="PTS_IIA_fru"/>
    <property type="match status" value="1"/>
</dbReference>
<dbReference type="NCBIfam" id="TIGR00848">
    <property type="entry name" value="fruA"/>
    <property type="match status" value="1"/>
</dbReference>
<sequence>MKLQLEKELLKLNMDVTTKEEALLTMIDMFFQNGNIEDREVFKQAVYEREAIGETGMENFIAIPHGKSRTVKYPSVAIARNKKTIYWENIDGSNQARLIFLLAVPDDTDQSTEHLRLLSTLARALAYKEVQDKMLQIENEEDLYDYFSKILNGEKE</sequence>
<dbReference type="InterPro" id="IPR002178">
    <property type="entry name" value="PTS_EIIA_type-2_dom"/>
</dbReference>
<dbReference type="InterPro" id="IPR051541">
    <property type="entry name" value="PTS_SugarTrans_NitroReg"/>
</dbReference>
<keyword evidence="1" id="KW-0813">Transport</keyword>
<evidence type="ECO:0000313" key="8">
    <source>
        <dbReference type="Proteomes" id="UP000234775"/>
    </source>
</evidence>
<dbReference type="Pfam" id="PF00359">
    <property type="entry name" value="PTS_EIIA_2"/>
    <property type="match status" value="1"/>
</dbReference>
<dbReference type="AlphaFoldDB" id="A0A2I1K6J3"/>
<keyword evidence="8" id="KW-1185">Reference proteome</keyword>
<keyword evidence="4" id="KW-0808">Transferase</keyword>
<dbReference type="Proteomes" id="UP000234775">
    <property type="component" value="Unassembled WGS sequence"/>
</dbReference>
<evidence type="ECO:0000259" key="6">
    <source>
        <dbReference type="PROSITE" id="PS51094"/>
    </source>
</evidence>
<dbReference type="EMBL" id="PKGZ01000004">
    <property type="protein sequence ID" value="PKY91266.1"/>
    <property type="molecule type" value="Genomic_DNA"/>
</dbReference>
<keyword evidence="3" id="KW-0762">Sugar transport</keyword>
<dbReference type="InterPro" id="IPR004715">
    <property type="entry name" value="PTS_IIA_fruc"/>
</dbReference>
<reference evidence="7 8" key="1">
    <citation type="submission" date="2017-12" db="EMBL/GenBank/DDBJ databases">
        <title>Phylogenetic diversity of female urinary microbiome.</title>
        <authorList>
            <person name="Thomas-White K."/>
            <person name="Wolfe A.J."/>
        </authorList>
    </citation>
    <scope>NUCLEOTIDE SEQUENCE [LARGE SCALE GENOMIC DNA]</scope>
    <source>
        <strain evidence="7 8">UMB0844</strain>
    </source>
</reference>
<keyword evidence="2" id="KW-0597">Phosphoprotein</keyword>
<dbReference type="Gene3D" id="3.40.930.10">
    <property type="entry name" value="Mannitol-specific EII, Chain A"/>
    <property type="match status" value="1"/>
</dbReference>
<name>A0A2I1K6J3_9LACT</name>
<protein>
    <submittedName>
        <fullName evidence="7">PTS fructose transporter subunit IIA</fullName>
    </submittedName>
</protein>
<dbReference type="PANTHER" id="PTHR47738:SF2">
    <property type="entry name" value="PTS SYSTEM FRUCTOSE-LIKE EIIA COMPONENT"/>
    <property type="match status" value="1"/>
</dbReference>
<evidence type="ECO:0000256" key="1">
    <source>
        <dbReference type="ARBA" id="ARBA00022448"/>
    </source>
</evidence>
<keyword evidence="5" id="KW-0598">Phosphotransferase system</keyword>
<evidence type="ECO:0000256" key="3">
    <source>
        <dbReference type="ARBA" id="ARBA00022597"/>
    </source>
</evidence>